<evidence type="ECO:0000313" key="1">
    <source>
        <dbReference type="EMBL" id="KAK9025739.1"/>
    </source>
</evidence>
<protein>
    <submittedName>
        <fullName evidence="1">Uncharacterized protein</fullName>
    </submittedName>
</protein>
<accession>A0ABR2SKQ1</accession>
<name>A0ABR2SKQ1_9ROSI</name>
<dbReference type="Proteomes" id="UP001396334">
    <property type="component" value="Unassembled WGS sequence"/>
</dbReference>
<comment type="caution">
    <text evidence="1">The sequence shown here is derived from an EMBL/GenBank/DDBJ whole genome shotgun (WGS) entry which is preliminary data.</text>
</comment>
<proteinExistence type="predicted"/>
<dbReference type="EMBL" id="JBBPBN010000013">
    <property type="protein sequence ID" value="KAK9025739.1"/>
    <property type="molecule type" value="Genomic_DNA"/>
</dbReference>
<gene>
    <name evidence="1" type="ORF">V6N11_038596</name>
</gene>
<organism evidence="1 2">
    <name type="scientific">Hibiscus sabdariffa</name>
    <name type="common">roselle</name>
    <dbReference type="NCBI Taxonomy" id="183260"/>
    <lineage>
        <taxon>Eukaryota</taxon>
        <taxon>Viridiplantae</taxon>
        <taxon>Streptophyta</taxon>
        <taxon>Embryophyta</taxon>
        <taxon>Tracheophyta</taxon>
        <taxon>Spermatophyta</taxon>
        <taxon>Magnoliopsida</taxon>
        <taxon>eudicotyledons</taxon>
        <taxon>Gunneridae</taxon>
        <taxon>Pentapetalae</taxon>
        <taxon>rosids</taxon>
        <taxon>malvids</taxon>
        <taxon>Malvales</taxon>
        <taxon>Malvaceae</taxon>
        <taxon>Malvoideae</taxon>
        <taxon>Hibiscus</taxon>
    </lineage>
</organism>
<evidence type="ECO:0000313" key="2">
    <source>
        <dbReference type="Proteomes" id="UP001396334"/>
    </source>
</evidence>
<sequence>MFQHPKVFSSEYYLVEVLWDFNVSPDFAISLRTERPVDDSLYSDFGVMRYMFLGKISTAVSLVAKWGKAELETWPLVVLDLHIPLLKLWNDCPVEGDEDLRTKQSLDFVYAYYPVSLTNGPRHSAQPDVFISKADTFNQNGWISEILGVSSFPLSDSRERVSPRFVQSREISADSFTICYNWSLIVSLYWFIVNFHQLV</sequence>
<reference evidence="1 2" key="1">
    <citation type="journal article" date="2024" name="G3 (Bethesda)">
        <title>Genome assembly of Hibiscus sabdariffa L. provides insights into metabolisms of medicinal natural products.</title>
        <authorList>
            <person name="Kim T."/>
        </authorList>
    </citation>
    <scope>NUCLEOTIDE SEQUENCE [LARGE SCALE GENOMIC DNA]</scope>
    <source>
        <strain evidence="1">TK-2024</strain>
        <tissue evidence="1">Old leaves</tissue>
    </source>
</reference>
<keyword evidence="2" id="KW-1185">Reference proteome</keyword>